<evidence type="ECO:0008006" key="3">
    <source>
        <dbReference type="Google" id="ProtNLM"/>
    </source>
</evidence>
<dbReference type="Proteomes" id="UP000305906">
    <property type="component" value="Unassembled WGS sequence"/>
</dbReference>
<keyword evidence="2" id="KW-1185">Reference proteome</keyword>
<dbReference type="EMBL" id="VBZC01000012">
    <property type="protein sequence ID" value="TLS45671.1"/>
    <property type="molecule type" value="Genomic_DNA"/>
</dbReference>
<protein>
    <recommendedName>
        <fullName evidence="3">ATP-binding protein</fullName>
    </recommendedName>
</protein>
<dbReference type="SUPFAM" id="SSF55874">
    <property type="entry name" value="ATPase domain of HSP90 chaperone/DNA topoisomerase II/histidine kinase"/>
    <property type="match status" value="1"/>
</dbReference>
<reference evidence="1 2" key="1">
    <citation type="submission" date="2019-05" db="EMBL/GenBank/DDBJ databases">
        <title>Streptomyces sp. NEAU-C151, a novel actinomycete isolated from soil.</title>
        <authorList>
            <person name="Han L."/>
            <person name="Jiang H."/>
        </authorList>
    </citation>
    <scope>NUCLEOTIDE SEQUENCE [LARGE SCALE GENOMIC DNA]</scope>
    <source>
        <strain evidence="1 2">NEAU-C151</strain>
    </source>
</reference>
<gene>
    <name evidence="1" type="ORF">FE633_12930</name>
</gene>
<organism evidence="1 2">
    <name type="scientific">Streptomyces montanus</name>
    <dbReference type="NCBI Taxonomy" id="2580423"/>
    <lineage>
        <taxon>Bacteria</taxon>
        <taxon>Bacillati</taxon>
        <taxon>Actinomycetota</taxon>
        <taxon>Actinomycetes</taxon>
        <taxon>Kitasatosporales</taxon>
        <taxon>Streptomycetaceae</taxon>
        <taxon>Streptomyces</taxon>
    </lineage>
</organism>
<evidence type="ECO:0000313" key="2">
    <source>
        <dbReference type="Proteomes" id="UP000305906"/>
    </source>
</evidence>
<dbReference type="Gene3D" id="3.30.565.10">
    <property type="entry name" value="Histidine kinase-like ATPase, C-terminal domain"/>
    <property type="match status" value="1"/>
</dbReference>
<sequence length="111" mass="11811">MSLTVLGWPGDIPTAVEVLSRLAHNATVHTHPDEAEAEMTVRLAVAEDDVLLVEVEDPRPELPDSKAAIAGERGNGLMYVGLLGARATWFLSEDARTKTVQAGLLPGEVSP</sequence>
<evidence type="ECO:0000313" key="1">
    <source>
        <dbReference type="EMBL" id="TLS45671.1"/>
    </source>
</evidence>
<accession>A0A5R9FQQ0</accession>
<comment type="caution">
    <text evidence="1">The sequence shown here is derived from an EMBL/GenBank/DDBJ whole genome shotgun (WGS) entry which is preliminary data.</text>
</comment>
<dbReference type="RefSeq" id="WP_138045262.1">
    <property type="nucleotide sequence ID" value="NZ_VBZC01000012.1"/>
</dbReference>
<dbReference type="InterPro" id="IPR036890">
    <property type="entry name" value="HATPase_C_sf"/>
</dbReference>
<name>A0A5R9FQQ0_9ACTN</name>
<dbReference type="AlphaFoldDB" id="A0A5R9FQQ0"/>
<proteinExistence type="predicted"/>